<dbReference type="EMBL" id="CP157804">
    <property type="protein sequence ID" value="XBQ22718.1"/>
    <property type="molecule type" value="Genomic_DNA"/>
</dbReference>
<dbReference type="AlphaFoldDB" id="A0AAU7MVY6"/>
<dbReference type="Pfam" id="PF13443">
    <property type="entry name" value="HTH_26"/>
    <property type="match status" value="1"/>
</dbReference>
<dbReference type="Gene3D" id="1.10.260.40">
    <property type="entry name" value="lambda repressor-like DNA-binding domains"/>
    <property type="match status" value="1"/>
</dbReference>
<accession>A0AAU7MVY6</accession>
<dbReference type="PROSITE" id="PS50943">
    <property type="entry name" value="HTH_CROC1"/>
    <property type="match status" value="1"/>
</dbReference>
<dbReference type="InterPro" id="IPR001387">
    <property type="entry name" value="Cro/C1-type_HTH"/>
</dbReference>
<dbReference type="GO" id="GO:0003677">
    <property type="term" value="F:DNA binding"/>
    <property type="evidence" value="ECO:0007669"/>
    <property type="project" value="InterPro"/>
</dbReference>
<name>A0AAU7MVY6_9FLAO</name>
<gene>
    <name evidence="2" type="ORF">ABNE31_14050</name>
</gene>
<feature type="domain" description="HTH cro/C1-type" evidence="1">
    <location>
        <begin position="17"/>
        <end position="70"/>
    </location>
</feature>
<sequence>MARYKNDKLLKLIGERIRNQRISEELEIEDVAEMTGFTYNTIVNIENGSETYLSYLVEVCLAIGVHPKDIFDIKVKIRSRYELSPSRKEKSRLTSRIRVLISGGYFKTPKTTSEVVKKLKEEYNLEAISKDVSSILGRLLKSSKKGSRNIYYNK</sequence>
<evidence type="ECO:0000313" key="2">
    <source>
        <dbReference type="EMBL" id="XBQ22718.1"/>
    </source>
</evidence>
<dbReference type="KEGG" id="fld:ABNE31_14050"/>
<reference evidence="2" key="1">
    <citation type="submission" date="2024-05" db="EMBL/GenBank/DDBJ databases">
        <title>Draft Genome Sequences of Flagellimonas sp. MMG031 and Marinobacter sp. MMG032 Isolated from the dinoflagellate Symbiodinium pilosum.</title>
        <authorList>
            <person name="Shikuma N.J."/>
            <person name="Farrell M.V."/>
        </authorList>
    </citation>
    <scope>NUCLEOTIDE SEQUENCE</scope>
    <source>
        <strain evidence="2">MMG031</strain>
    </source>
</reference>
<dbReference type="RefSeq" id="WP_349351563.1">
    <property type="nucleotide sequence ID" value="NZ_CP157804.1"/>
</dbReference>
<dbReference type="InterPro" id="IPR010982">
    <property type="entry name" value="Lambda_DNA-bd_dom_sf"/>
</dbReference>
<dbReference type="SUPFAM" id="SSF47413">
    <property type="entry name" value="lambda repressor-like DNA-binding domains"/>
    <property type="match status" value="1"/>
</dbReference>
<dbReference type="CDD" id="cd00093">
    <property type="entry name" value="HTH_XRE"/>
    <property type="match status" value="1"/>
</dbReference>
<organism evidence="2">
    <name type="scientific">Flagellimonas sp. MMG031</name>
    <dbReference type="NCBI Taxonomy" id="3158549"/>
    <lineage>
        <taxon>Bacteria</taxon>
        <taxon>Pseudomonadati</taxon>
        <taxon>Bacteroidota</taxon>
        <taxon>Flavobacteriia</taxon>
        <taxon>Flavobacteriales</taxon>
        <taxon>Flavobacteriaceae</taxon>
        <taxon>Flagellimonas</taxon>
    </lineage>
</organism>
<evidence type="ECO:0000259" key="1">
    <source>
        <dbReference type="PROSITE" id="PS50943"/>
    </source>
</evidence>
<protein>
    <recommendedName>
        <fullName evidence="1">HTH cro/C1-type domain-containing protein</fullName>
    </recommendedName>
</protein>
<proteinExistence type="predicted"/>